<organism evidence="1 2">
    <name type="scientific">Melastoma candidum</name>
    <dbReference type="NCBI Taxonomy" id="119954"/>
    <lineage>
        <taxon>Eukaryota</taxon>
        <taxon>Viridiplantae</taxon>
        <taxon>Streptophyta</taxon>
        <taxon>Embryophyta</taxon>
        <taxon>Tracheophyta</taxon>
        <taxon>Spermatophyta</taxon>
        <taxon>Magnoliopsida</taxon>
        <taxon>eudicotyledons</taxon>
        <taxon>Gunneridae</taxon>
        <taxon>Pentapetalae</taxon>
        <taxon>rosids</taxon>
        <taxon>malvids</taxon>
        <taxon>Myrtales</taxon>
        <taxon>Melastomataceae</taxon>
        <taxon>Melastomatoideae</taxon>
        <taxon>Melastomateae</taxon>
        <taxon>Melastoma</taxon>
    </lineage>
</organism>
<accession>A0ACB9N5X5</accession>
<gene>
    <name evidence="1" type="ORF">MLD38_029552</name>
</gene>
<sequence>MIHTHMLFPRRYVLTPFSSSLDGLLSSWILGNGGLGAGFCTDTGSCSVDDSGGIETSACKTFHSRKFRILGSMIPSSSWTVLKVLKDSGFRSYLVGGCVRDLILHRVPKDFDVVTTATLDEIKEKFHCCRIIGRRFPICRVQIRNSFVEVSSFETVARNTENREEFLSANMPALRDRENVILWRNSMSRDFTVNSLFFDPFARKILDFSNGVEDLRSSMLRTLLPAELSFKVDCAIILRGLRIAARLRFRLSKDIENIIGSFLPAVTSLRKGRLMMELDYMLSYGAALPSLLMLKRYGLLEVLLPFQVAYIQDNAMERPAQSSSLLVKLISKLDKLVSCDRPCHCTLWVSLLVFHLALVNHPQDALVIWAIGSVLYYGQWKEGVHFALGHAHRPIAFVPEIMGLSRFGNDELAERVSKVASLAQEYVAVLSDVDSMLKYPNVPSSGVVIIPWKVARDVGEIFRPLASDVESFKSKREGFEIDYQFLKRGFLSETRFALGKIILDTMSDAALQGEGKTGIV</sequence>
<dbReference type="Proteomes" id="UP001057402">
    <property type="component" value="Chromosome 8"/>
</dbReference>
<evidence type="ECO:0000313" key="1">
    <source>
        <dbReference type="EMBL" id="KAI4331361.1"/>
    </source>
</evidence>
<protein>
    <submittedName>
        <fullName evidence="1">Uncharacterized protein</fullName>
    </submittedName>
</protein>
<proteinExistence type="predicted"/>
<name>A0ACB9N5X5_9MYRT</name>
<evidence type="ECO:0000313" key="2">
    <source>
        <dbReference type="Proteomes" id="UP001057402"/>
    </source>
</evidence>
<comment type="caution">
    <text evidence="1">The sequence shown here is derived from an EMBL/GenBank/DDBJ whole genome shotgun (WGS) entry which is preliminary data.</text>
</comment>
<dbReference type="EMBL" id="CM042887">
    <property type="protein sequence ID" value="KAI4331361.1"/>
    <property type="molecule type" value="Genomic_DNA"/>
</dbReference>
<reference evidence="2" key="1">
    <citation type="journal article" date="2023" name="Front. Plant Sci.">
        <title>Chromosomal-level genome assembly of Melastoma candidum provides insights into trichome evolution.</title>
        <authorList>
            <person name="Zhong Y."/>
            <person name="Wu W."/>
            <person name="Sun C."/>
            <person name="Zou P."/>
            <person name="Liu Y."/>
            <person name="Dai S."/>
            <person name="Zhou R."/>
        </authorList>
    </citation>
    <scope>NUCLEOTIDE SEQUENCE [LARGE SCALE GENOMIC DNA]</scope>
</reference>
<keyword evidence="2" id="KW-1185">Reference proteome</keyword>